<dbReference type="InterPro" id="IPR043129">
    <property type="entry name" value="ATPase_NBD"/>
</dbReference>
<sequence length="1086" mass="125479">MINFPVLGIDFGAERVVASVFYPIKNENVQIVTDSSNNRTFASCVAFTENERLLMNAAIFQATANPENTIFGRDMKNKLQSNRQFELSYKNKPLCLYVEHVIGMLIRKVKESAETLVNQEIKHCIIAIPVKYSNNEKLSMKMACEFANLEVLEMIYSPIAAATTYLKENSRNKDEILMIIDMGATSINVASVKIKLNGTIEILKLDGDLNLGGDDFTLRLIEHFTKEFEQNTGVKCNQSQMIRLRTGSEKIKKILSTQRNAITTIDIFHNLESFNMNINVEKFEELCSDLFERCYEIIERIFRNDCGKIEKVIVVGGGCRIPKFLQIVQEITEKPPLRVLNQDEAVAKGAAYYASMHEINKIHPIYSLQSNDQKRKQEILALENSLQYDEQERNKILQITNDLEAKCYSYRRSTENDIVKMKCTEIISWINKNKDIATYHDYEQKNEELEAIVNAHQENSCDKFQSINLNEIYKSLKRKGFHDNDGVKICEELCPNRLSENQENISYGNQIRTIENNIFQSFGVNSTKDTNHLRETDSSESIQSSDCYKKYFDDAKILFKQKQYEKSIDRFNELETMGISGNLMQNVLYYRGMAYFYLKKYEFSQQNFAKTLNIVEESRTQEILLWIQISKAKQCFYENSYEVALDYIENFQAIVKTFNIKRLLSGSMLNNSLVKNKSDEKKFVVQYKKKELTIDLTNIISILLKKAKEIAEQFTKKEIKSCVIVISDNYPRQIIEMACELAKLNLKATINDSLAATLTYAKECLTEREPVKQNLLVVDLGAVSMKLEIIRINNTKSAGKIKSRSLITLVDFGGEDFILKLRDHFKPKSELTNTQLLELRNGCEKILKILSTQSTAIHSIEVFDNEKSLELQMTRYEFENNICRDLFDKFQSEIQKIIKISKKFEISHVIVVGGGVRMPKIQEILKEVTKLEPLQVLNQNEANAKGAVYWTLPQFKNENIKVDTGSVFRRTAKKQLLTMRQVENEFKRDEEERKEVVELLNELEKRCYDYERCATKRGTKEICKEAVEWLNMNNQTCTVDEVKERMKKLHQDLAAIGEDVGIFTLAPKTESVRLPEKQTVSNNFLF</sequence>
<dbReference type="PANTHER" id="PTHR45639">
    <property type="entry name" value="HSC70CB, ISOFORM G-RELATED"/>
    <property type="match status" value="1"/>
</dbReference>
<reference evidence="7" key="1">
    <citation type="submission" date="2018-07" db="EMBL/GenBank/DDBJ databases">
        <authorList>
            <person name="Quirk P.G."/>
            <person name="Krulwich T.A."/>
        </authorList>
    </citation>
    <scope>NUCLEOTIDE SEQUENCE</scope>
</reference>
<dbReference type="GO" id="GO:0140662">
    <property type="term" value="F:ATP-dependent protein folding chaperone"/>
    <property type="evidence" value="ECO:0007669"/>
    <property type="project" value="InterPro"/>
</dbReference>
<comment type="similarity">
    <text evidence="1">Belongs to the heat shock protein 70 family.</text>
</comment>
<dbReference type="GO" id="GO:0030968">
    <property type="term" value="P:endoplasmic reticulum unfolded protein response"/>
    <property type="evidence" value="ECO:0007669"/>
    <property type="project" value="TreeGrafter"/>
</dbReference>
<protein>
    <recommendedName>
        <fullName evidence="5">Hypoxia up-regulated protein 1</fullName>
    </recommendedName>
</protein>
<keyword evidence="3" id="KW-0067">ATP-binding</keyword>
<name>A0A336MN81_CULSO</name>
<dbReference type="SUPFAM" id="SSF53067">
    <property type="entry name" value="Actin-like ATPase domain"/>
    <property type="match status" value="4"/>
</dbReference>
<dbReference type="Pfam" id="PF00012">
    <property type="entry name" value="HSP70"/>
    <property type="match status" value="2"/>
</dbReference>
<dbReference type="VEuPathDB" id="VectorBase:CSON002289"/>
<dbReference type="GO" id="GO:0005524">
    <property type="term" value="F:ATP binding"/>
    <property type="evidence" value="ECO:0007669"/>
    <property type="project" value="UniProtKB-KW"/>
</dbReference>
<evidence type="ECO:0000256" key="4">
    <source>
        <dbReference type="ARBA" id="ARBA00023186"/>
    </source>
</evidence>
<evidence type="ECO:0000256" key="5">
    <source>
        <dbReference type="ARBA" id="ARBA00040503"/>
    </source>
</evidence>
<evidence type="ECO:0000313" key="7">
    <source>
        <dbReference type="EMBL" id="SSX30283.1"/>
    </source>
</evidence>
<evidence type="ECO:0000256" key="1">
    <source>
        <dbReference type="ARBA" id="ARBA00007381"/>
    </source>
</evidence>
<dbReference type="Gene3D" id="1.25.40.10">
    <property type="entry name" value="Tetratricopeptide repeat domain"/>
    <property type="match status" value="1"/>
</dbReference>
<organism evidence="7">
    <name type="scientific">Culicoides sonorensis</name>
    <name type="common">Biting midge</name>
    <dbReference type="NCBI Taxonomy" id="179676"/>
    <lineage>
        <taxon>Eukaryota</taxon>
        <taxon>Metazoa</taxon>
        <taxon>Ecdysozoa</taxon>
        <taxon>Arthropoda</taxon>
        <taxon>Hexapoda</taxon>
        <taxon>Insecta</taxon>
        <taxon>Pterygota</taxon>
        <taxon>Neoptera</taxon>
        <taxon>Endopterygota</taxon>
        <taxon>Diptera</taxon>
        <taxon>Nematocera</taxon>
        <taxon>Chironomoidea</taxon>
        <taxon>Ceratopogonidae</taxon>
        <taxon>Ceratopogoninae</taxon>
        <taxon>Culicoides</taxon>
        <taxon>Monoculicoides</taxon>
    </lineage>
</organism>
<dbReference type="SUPFAM" id="SSF48452">
    <property type="entry name" value="TPR-like"/>
    <property type="match status" value="1"/>
</dbReference>
<dbReference type="Gene3D" id="3.90.640.10">
    <property type="entry name" value="Actin, Chain A, domain 4"/>
    <property type="match status" value="2"/>
</dbReference>
<dbReference type="AlphaFoldDB" id="A0A336MN81"/>
<evidence type="ECO:0000256" key="6">
    <source>
        <dbReference type="SAM" id="Coils"/>
    </source>
</evidence>
<dbReference type="FunFam" id="3.90.640.10:FF:000003">
    <property type="entry name" value="Molecular chaperone DnaK"/>
    <property type="match status" value="1"/>
</dbReference>
<dbReference type="PRINTS" id="PR00301">
    <property type="entry name" value="HEATSHOCK70"/>
</dbReference>
<dbReference type="InterPro" id="IPR013126">
    <property type="entry name" value="Hsp_70_fam"/>
</dbReference>
<dbReference type="Gene3D" id="3.30.420.40">
    <property type="match status" value="4"/>
</dbReference>
<evidence type="ECO:0000256" key="3">
    <source>
        <dbReference type="ARBA" id="ARBA00022840"/>
    </source>
</evidence>
<dbReference type="Gene3D" id="3.30.30.30">
    <property type="match status" value="1"/>
</dbReference>
<keyword evidence="4" id="KW-0143">Chaperone</keyword>
<dbReference type="PANTHER" id="PTHR45639:SF3">
    <property type="entry name" value="HYPOXIA UP-REGULATED PROTEIN 1"/>
    <property type="match status" value="1"/>
</dbReference>
<keyword evidence="2" id="KW-0547">Nucleotide-binding</keyword>
<keyword evidence="6" id="KW-0175">Coiled coil</keyword>
<gene>
    <name evidence="7" type="primary">CSON002289</name>
</gene>
<accession>A0A336MN81</accession>
<dbReference type="GO" id="GO:0034663">
    <property type="term" value="C:endoplasmic reticulum chaperone complex"/>
    <property type="evidence" value="ECO:0007669"/>
    <property type="project" value="TreeGrafter"/>
</dbReference>
<dbReference type="EMBL" id="UFQT01001380">
    <property type="protein sequence ID" value="SSX30283.1"/>
    <property type="molecule type" value="Genomic_DNA"/>
</dbReference>
<feature type="coiled-coil region" evidence="6">
    <location>
        <begin position="972"/>
        <end position="1006"/>
    </location>
</feature>
<feature type="coiled-coil region" evidence="6">
    <location>
        <begin position="1032"/>
        <end position="1059"/>
    </location>
</feature>
<evidence type="ECO:0000256" key="2">
    <source>
        <dbReference type="ARBA" id="ARBA00022741"/>
    </source>
</evidence>
<proteinExistence type="inferred from homology"/>
<dbReference type="InterPro" id="IPR011990">
    <property type="entry name" value="TPR-like_helical_dom_sf"/>
</dbReference>